<evidence type="ECO:0000259" key="2">
    <source>
        <dbReference type="PROSITE" id="PS50043"/>
    </source>
</evidence>
<dbReference type="GO" id="GO:0006355">
    <property type="term" value="P:regulation of DNA-templated transcription"/>
    <property type="evidence" value="ECO:0007669"/>
    <property type="project" value="InterPro"/>
</dbReference>
<dbReference type="RefSeq" id="WP_169403388.1">
    <property type="nucleotide sequence ID" value="NZ_JAADJU010000006.1"/>
</dbReference>
<sequence>MSSLIVDKCYYTQLALQTLLQHNGLKKKDILSLTDISSLQECCNTQAPEIIFINEQCFLLDSAEGERLRSIINAHPDTLFFIFISKENLNYQNYIPIRNNIIILSKSIRTEIVDRLLEHNLKQKRLQEEQEPLDLTPVSLSRTESDILKMWMSGLDTVVISRQLNIKEKTVSSHKGNIKRKVKIHNKQAIYHIVKLTDTLTTGVYINRSRAYLEAANSLERANLAG</sequence>
<dbReference type="InterPro" id="IPR000792">
    <property type="entry name" value="Tscrpt_reg_LuxR_C"/>
</dbReference>
<proteinExistence type="predicted"/>
<feature type="domain" description="HTH luxR-type" evidence="2">
    <location>
        <begin position="133"/>
        <end position="198"/>
    </location>
</feature>
<dbReference type="Proteomes" id="UP000585363">
    <property type="component" value="Unassembled WGS sequence"/>
</dbReference>
<dbReference type="InterPro" id="IPR036388">
    <property type="entry name" value="WH-like_DNA-bd_sf"/>
</dbReference>
<comment type="caution">
    <text evidence="3">The sequence shown here is derived from an EMBL/GenBank/DDBJ whole genome shotgun (WGS) entry which is preliminary data.</text>
</comment>
<dbReference type="PROSITE" id="PS50043">
    <property type="entry name" value="HTH_LUXR_2"/>
    <property type="match status" value="1"/>
</dbReference>
<keyword evidence="4" id="KW-1185">Reference proteome</keyword>
<dbReference type="AlphaFoldDB" id="A0A848MK74"/>
<organism evidence="3 4">
    <name type="scientific">Rouxiella aceris</name>
    <dbReference type="NCBI Taxonomy" id="2703884"/>
    <lineage>
        <taxon>Bacteria</taxon>
        <taxon>Pseudomonadati</taxon>
        <taxon>Pseudomonadota</taxon>
        <taxon>Gammaproteobacteria</taxon>
        <taxon>Enterobacterales</taxon>
        <taxon>Yersiniaceae</taxon>
        <taxon>Rouxiella</taxon>
    </lineage>
</organism>
<dbReference type="NCBIfam" id="NF011940">
    <property type="entry name" value="PRK15411.1"/>
    <property type="match status" value="1"/>
</dbReference>
<name>A0A848MK74_9GAMM</name>
<dbReference type="CDD" id="cd06170">
    <property type="entry name" value="LuxR_C_like"/>
    <property type="match status" value="1"/>
</dbReference>
<evidence type="ECO:0000313" key="4">
    <source>
        <dbReference type="Proteomes" id="UP000585363"/>
    </source>
</evidence>
<dbReference type="PROSITE" id="PS00622">
    <property type="entry name" value="HTH_LUXR_1"/>
    <property type="match status" value="1"/>
</dbReference>
<protein>
    <submittedName>
        <fullName evidence="3">Transcriptional regulator RcsA</fullName>
    </submittedName>
</protein>
<dbReference type="GO" id="GO:0003677">
    <property type="term" value="F:DNA binding"/>
    <property type="evidence" value="ECO:0007669"/>
    <property type="project" value="UniProtKB-KW"/>
</dbReference>
<reference evidence="3 4" key="2">
    <citation type="submission" date="2020-06" db="EMBL/GenBank/DDBJ databases">
        <title>Polyphasic characterization of a Rahnella strain isolated from tree sap.</title>
        <authorList>
            <person name="Kim I.S."/>
        </authorList>
    </citation>
    <scope>NUCLEOTIDE SEQUENCE [LARGE SCALE GENOMIC DNA]</scope>
    <source>
        <strain evidence="3 4">SAP-1</strain>
    </source>
</reference>
<gene>
    <name evidence="3" type="primary">rcsA</name>
    <name evidence="3" type="ORF">GW590_12485</name>
</gene>
<reference evidence="3 4" key="1">
    <citation type="submission" date="2020-01" db="EMBL/GenBank/DDBJ databases">
        <authorList>
            <person name="Lee S.D."/>
        </authorList>
    </citation>
    <scope>NUCLEOTIDE SEQUENCE [LARGE SCALE GENOMIC DNA]</scope>
    <source>
        <strain evidence="3 4">SAP-1</strain>
    </source>
</reference>
<dbReference type="SMART" id="SM00421">
    <property type="entry name" value="HTH_LUXR"/>
    <property type="match status" value="1"/>
</dbReference>
<dbReference type="PRINTS" id="PR00038">
    <property type="entry name" value="HTHLUXR"/>
</dbReference>
<evidence type="ECO:0000256" key="1">
    <source>
        <dbReference type="ARBA" id="ARBA00023125"/>
    </source>
</evidence>
<evidence type="ECO:0000313" key="3">
    <source>
        <dbReference type="EMBL" id="NMP27673.1"/>
    </source>
</evidence>
<keyword evidence="1" id="KW-0238">DNA-binding</keyword>
<dbReference type="SUPFAM" id="SSF46894">
    <property type="entry name" value="C-terminal effector domain of the bipartite response regulators"/>
    <property type="match status" value="1"/>
</dbReference>
<dbReference type="EMBL" id="JAADJU010000006">
    <property type="protein sequence ID" value="NMP27673.1"/>
    <property type="molecule type" value="Genomic_DNA"/>
</dbReference>
<accession>A0A848MK74</accession>
<dbReference type="Pfam" id="PF00196">
    <property type="entry name" value="GerE"/>
    <property type="match status" value="1"/>
</dbReference>
<dbReference type="InterPro" id="IPR016032">
    <property type="entry name" value="Sig_transdc_resp-reg_C-effctor"/>
</dbReference>
<dbReference type="Gene3D" id="1.10.10.10">
    <property type="entry name" value="Winged helix-like DNA-binding domain superfamily/Winged helix DNA-binding domain"/>
    <property type="match status" value="1"/>
</dbReference>